<dbReference type="InterPro" id="IPR024654">
    <property type="entry name" value="Calcineurin-like_PHP_lpxH"/>
</dbReference>
<dbReference type="InterPro" id="IPR053193">
    <property type="entry name" value="MetalloPDE_YfcE-like"/>
</dbReference>
<dbReference type="RefSeq" id="WP_145272013.1">
    <property type="nucleotide sequence ID" value="NZ_CP036426.1"/>
</dbReference>
<dbReference type="GO" id="GO:0016787">
    <property type="term" value="F:hydrolase activity"/>
    <property type="evidence" value="ECO:0007669"/>
    <property type="project" value="UniProtKB-UniRule"/>
</dbReference>
<protein>
    <recommendedName>
        <fullName evidence="2">Phosphoesterase</fullName>
        <ecNumber evidence="2">3.1.4.-</ecNumber>
    </recommendedName>
</protein>
<sequence>MLIGVLSDSHDQIDRTAGAVALLAARGAESLVHCGDLTSPRAVHAVASSGLPCRYVLGNNDFDLEGIERAVEATGGLLLGWSGEFELAGRRIAVTHGHLSDEFRRLIRSMPDYLLFGHSHQRLDERDGPTRQVNPGALHRARIWTVAMLDLEADAVEFHSVR</sequence>
<accession>A0A518H5A5</accession>
<evidence type="ECO:0000256" key="1">
    <source>
        <dbReference type="ARBA" id="ARBA00008950"/>
    </source>
</evidence>
<evidence type="ECO:0000313" key="5">
    <source>
        <dbReference type="Proteomes" id="UP000317835"/>
    </source>
</evidence>
<dbReference type="SUPFAM" id="SSF56300">
    <property type="entry name" value="Metallo-dependent phosphatases"/>
    <property type="match status" value="1"/>
</dbReference>
<keyword evidence="2" id="KW-0479">Metal-binding</keyword>
<comment type="cofactor">
    <cofactor evidence="2">
        <name>a divalent metal cation</name>
        <dbReference type="ChEBI" id="CHEBI:60240"/>
    </cofactor>
</comment>
<feature type="domain" description="Calcineurin-like phosphoesterase" evidence="3">
    <location>
        <begin position="1"/>
        <end position="153"/>
    </location>
</feature>
<dbReference type="Gene3D" id="3.60.21.10">
    <property type="match status" value="1"/>
</dbReference>
<proteinExistence type="inferred from homology"/>
<keyword evidence="5" id="KW-1185">Reference proteome</keyword>
<dbReference type="GO" id="GO:0046872">
    <property type="term" value="F:metal ion binding"/>
    <property type="evidence" value="ECO:0007669"/>
    <property type="project" value="UniProtKB-KW"/>
</dbReference>
<gene>
    <name evidence="4" type="ORF">ElP_39310</name>
</gene>
<organism evidence="4 5">
    <name type="scientific">Tautonia plasticadhaerens</name>
    <dbReference type="NCBI Taxonomy" id="2527974"/>
    <lineage>
        <taxon>Bacteria</taxon>
        <taxon>Pseudomonadati</taxon>
        <taxon>Planctomycetota</taxon>
        <taxon>Planctomycetia</taxon>
        <taxon>Isosphaerales</taxon>
        <taxon>Isosphaeraceae</taxon>
        <taxon>Tautonia</taxon>
    </lineage>
</organism>
<evidence type="ECO:0000256" key="2">
    <source>
        <dbReference type="RuleBase" id="RU362039"/>
    </source>
</evidence>
<dbReference type="Proteomes" id="UP000317835">
    <property type="component" value="Chromosome"/>
</dbReference>
<dbReference type="InterPro" id="IPR000979">
    <property type="entry name" value="Phosphodiesterase_MJ0936/Vps29"/>
</dbReference>
<dbReference type="PANTHER" id="PTHR43165:SF1">
    <property type="entry name" value="PHOSPHODIESTERASE MJ0936"/>
    <property type="match status" value="1"/>
</dbReference>
<reference evidence="4 5" key="1">
    <citation type="submission" date="2019-02" db="EMBL/GenBank/DDBJ databases">
        <title>Deep-cultivation of Planctomycetes and their phenomic and genomic characterization uncovers novel biology.</title>
        <authorList>
            <person name="Wiegand S."/>
            <person name="Jogler M."/>
            <person name="Boedeker C."/>
            <person name="Pinto D."/>
            <person name="Vollmers J."/>
            <person name="Rivas-Marin E."/>
            <person name="Kohn T."/>
            <person name="Peeters S.H."/>
            <person name="Heuer A."/>
            <person name="Rast P."/>
            <person name="Oberbeckmann S."/>
            <person name="Bunk B."/>
            <person name="Jeske O."/>
            <person name="Meyerdierks A."/>
            <person name="Storesund J.E."/>
            <person name="Kallscheuer N."/>
            <person name="Luecker S."/>
            <person name="Lage O.M."/>
            <person name="Pohl T."/>
            <person name="Merkel B.J."/>
            <person name="Hornburger P."/>
            <person name="Mueller R.-W."/>
            <person name="Bruemmer F."/>
            <person name="Labrenz M."/>
            <person name="Spormann A.M."/>
            <person name="Op den Camp H."/>
            <person name="Overmann J."/>
            <person name="Amann R."/>
            <person name="Jetten M.S.M."/>
            <person name="Mascher T."/>
            <person name="Medema M.H."/>
            <person name="Devos D.P."/>
            <person name="Kaster A.-K."/>
            <person name="Ovreas L."/>
            <person name="Rohde M."/>
            <person name="Galperin M.Y."/>
            <person name="Jogler C."/>
        </authorList>
    </citation>
    <scope>NUCLEOTIDE SEQUENCE [LARGE SCALE GENOMIC DNA]</scope>
    <source>
        <strain evidence="4 5">ElP</strain>
    </source>
</reference>
<dbReference type="KEGG" id="tpla:ElP_39310"/>
<dbReference type="OrthoDB" id="9800565at2"/>
<comment type="similarity">
    <text evidence="1 2">Belongs to the metallophosphoesterase superfamily. YfcE family.</text>
</comment>
<dbReference type="EC" id="3.1.4.-" evidence="2"/>
<dbReference type="NCBIfam" id="TIGR00040">
    <property type="entry name" value="yfcE"/>
    <property type="match status" value="1"/>
</dbReference>
<evidence type="ECO:0000313" key="4">
    <source>
        <dbReference type="EMBL" id="QDV36021.1"/>
    </source>
</evidence>
<dbReference type="AlphaFoldDB" id="A0A518H5A5"/>
<dbReference type="Pfam" id="PF12850">
    <property type="entry name" value="Metallophos_2"/>
    <property type="match status" value="1"/>
</dbReference>
<name>A0A518H5A5_9BACT</name>
<dbReference type="InterPro" id="IPR029052">
    <property type="entry name" value="Metallo-depent_PP-like"/>
</dbReference>
<dbReference type="EMBL" id="CP036426">
    <property type="protein sequence ID" value="QDV36021.1"/>
    <property type="molecule type" value="Genomic_DNA"/>
</dbReference>
<dbReference type="PANTHER" id="PTHR43165">
    <property type="entry name" value="METALLOPHOSPHOESTERASE"/>
    <property type="match status" value="1"/>
</dbReference>
<evidence type="ECO:0000259" key="3">
    <source>
        <dbReference type="Pfam" id="PF12850"/>
    </source>
</evidence>